<dbReference type="EMBL" id="LAZR01030631">
    <property type="protein sequence ID" value="KKL56035.1"/>
    <property type="molecule type" value="Genomic_DNA"/>
</dbReference>
<dbReference type="InterPro" id="IPR027417">
    <property type="entry name" value="P-loop_NTPase"/>
</dbReference>
<evidence type="ECO:0008006" key="2">
    <source>
        <dbReference type="Google" id="ProtNLM"/>
    </source>
</evidence>
<dbReference type="AlphaFoldDB" id="A0A0F9FFK7"/>
<protein>
    <recommendedName>
        <fullName evidence="2">Sulfotransferase domain-containing protein</fullName>
    </recommendedName>
</protein>
<dbReference type="SUPFAM" id="SSF52540">
    <property type="entry name" value="P-loop containing nucleoside triphosphate hydrolases"/>
    <property type="match status" value="1"/>
</dbReference>
<sequence length="209" mass="24154">MVWGLGTGFCGTHLLAQTMKGLHQPEPTLVKMAPHYFRYGRSDDEHLHDALAKLRDLDTPIVVSHKYSLVIPAIVTVDLNAKFIWLLRDPAENMRSDLRKKMYGRKSSDEWAQNRLVPKGGFPSYFNNLDKSIWRYTAINEKIEKDLFFICEDDWYLQESEELEGWSPPDHEDPFGYGDLPLVERQLRSLYVNLIATHGTRKTATKTEA</sequence>
<proteinExistence type="predicted"/>
<organism evidence="1">
    <name type="scientific">marine sediment metagenome</name>
    <dbReference type="NCBI Taxonomy" id="412755"/>
    <lineage>
        <taxon>unclassified sequences</taxon>
        <taxon>metagenomes</taxon>
        <taxon>ecological metagenomes</taxon>
    </lineage>
</organism>
<dbReference type="Gene3D" id="3.40.50.300">
    <property type="entry name" value="P-loop containing nucleotide triphosphate hydrolases"/>
    <property type="match status" value="1"/>
</dbReference>
<gene>
    <name evidence="1" type="ORF">LCGC14_2249450</name>
</gene>
<reference evidence="1" key="1">
    <citation type="journal article" date="2015" name="Nature">
        <title>Complex archaea that bridge the gap between prokaryotes and eukaryotes.</title>
        <authorList>
            <person name="Spang A."/>
            <person name="Saw J.H."/>
            <person name="Jorgensen S.L."/>
            <person name="Zaremba-Niedzwiedzka K."/>
            <person name="Martijn J."/>
            <person name="Lind A.E."/>
            <person name="van Eijk R."/>
            <person name="Schleper C."/>
            <person name="Guy L."/>
            <person name="Ettema T.J."/>
        </authorList>
    </citation>
    <scope>NUCLEOTIDE SEQUENCE</scope>
</reference>
<comment type="caution">
    <text evidence="1">The sequence shown here is derived from an EMBL/GenBank/DDBJ whole genome shotgun (WGS) entry which is preliminary data.</text>
</comment>
<name>A0A0F9FFK7_9ZZZZ</name>
<evidence type="ECO:0000313" key="1">
    <source>
        <dbReference type="EMBL" id="KKL56035.1"/>
    </source>
</evidence>
<accession>A0A0F9FFK7</accession>